<protein>
    <submittedName>
        <fullName evidence="1">Uncharacterized protein</fullName>
    </submittedName>
</protein>
<accession>A0A382V059</accession>
<proteinExistence type="predicted"/>
<sequence length="80" mass="8875">MDRKCPQCGSVDTGPSFTFDYDRDDSGRVIARNPFFACGGCEHTWQVEMVLVVAQPFDPDDDEAINGFVDAINKEVVDVD</sequence>
<dbReference type="EMBL" id="UINC01148139">
    <property type="protein sequence ID" value="SVD39850.1"/>
    <property type="molecule type" value="Genomic_DNA"/>
</dbReference>
<evidence type="ECO:0000313" key="1">
    <source>
        <dbReference type="EMBL" id="SVD39850.1"/>
    </source>
</evidence>
<dbReference type="AlphaFoldDB" id="A0A382V059"/>
<organism evidence="1">
    <name type="scientific">marine metagenome</name>
    <dbReference type="NCBI Taxonomy" id="408172"/>
    <lineage>
        <taxon>unclassified sequences</taxon>
        <taxon>metagenomes</taxon>
        <taxon>ecological metagenomes</taxon>
    </lineage>
</organism>
<name>A0A382V059_9ZZZZ</name>
<reference evidence="1" key="1">
    <citation type="submission" date="2018-05" db="EMBL/GenBank/DDBJ databases">
        <authorList>
            <person name="Lanie J.A."/>
            <person name="Ng W.-L."/>
            <person name="Kazmierczak K.M."/>
            <person name="Andrzejewski T.M."/>
            <person name="Davidsen T.M."/>
            <person name="Wayne K.J."/>
            <person name="Tettelin H."/>
            <person name="Glass J.I."/>
            <person name="Rusch D."/>
            <person name="Podicherti R."/>
            <person name="Tsui H.-C.T."/>
            <person name="Winkler M.E."/>
        </authorList>
    </citation>
    <scope>NUCLEOTIDE SEQUENCE</scope>
</reference>
<gene>
    <name evidence="1" type="ORF">METZ01_LOCUS392704</name>
</gene>